<dbReference type="KEGG" id="muc:MuYL_2510"/>
<gene>
    <name evidence="1" type="ORF">MuYL_2510</name>
</gene>
<proteinExistence type="predicted"/>
<evidence type="ECO:0000313" key="2">
    <source>
        <dbReference type="Proteomes" id="UP000215002"/>
    </source>
</evidence>
<dbReference type="EMBL" id="CP022743">
    <property type="protein sequence ID" value="ASU34397.1"/>
    <property type="molecule type" value="Genomic_DNA"/>
</dbReference>
<keyword evidence="2" id="KW-1185">Reference proteome</keyword>
<name>A0A223NWZ8_9SPHI</name>
<dbReference type="Proteomes" id="UP000215002">
    <property type="component" value="Chromosome"/>
</dbReference>
<organism evidence="1 2">
    <name type="scientific">Mucilaginibacter xinganensis</name>
    <dbReference type="NCBI Taxonomy" id="1234841"/>
    <lineage>
        <taxon>Bacteria</taxon>
        <taxon>Pseudomonadati</taxon>
        <taxon>Bacteroidota</taxon>
        <taxon>Sphingobacteriia</taxon>
        <taxon>Sphingobacteriales</taxon>
        <taxon>Sphingobacteriaceae</taxon>
        <taxon>Mucilaginibacter</taxon>
    </lineage>
</organism>
<protein>
    <submittedName>
        <fullName evidence="1">Uncharacterized protein</fullName>
    </submittedName>
</protein>
<sequence>MPYHIEMAESAFNVLSGLSHKDQVEPFKYLQKKLADARILANENMQKELEIYSVDVKAHAEGTNIIASGL</sequence>
<reference evidence="1 2" key="1">
    <citation type="submission" date="2017-08" db="EMBL/GenBank/DDBJ databases">
        <title>Complete genome sequence of Mucilaginibacter sp. strain BJC16-A31.</title>
        <authorList>
            <consortium name="Henan University of Science and Technology"/>
            <person name="You X."/>
        </authorList>
    </citation>
    <scope>NUCLEOTIDE SEQUENCE [LARGE SCALE GENOMIC DNA]</scope>
    <source>
        <strain evidence="1 2">BJC16-A31</strain>
    </source>
</reference>
<dbReference type="AlphaFoldDB" id="A0A223NWZ8"/>
<accession>A0A223NWZ8</accession>
<evidence type="ECO:0000313" key="1">
    <source>
        <dbReference type="EMBL" id="ASU34397.1"/>
    </source>
</evidence>